<name>X1AG16_9ZZZZ</name>
<sequence length="280" mass="30182">TGLGGFTGSGGMWSTTVDQCYSNGTYEITNSTGDVGGFGGWGGYYLINNSYTVSTMSGIGVKEVGFMTLTGWGGINSNIYNSYSASTNADGSGNCGFACGTADGFGNNYWNNETIFFNDSLTNSIGTAKTNYEMGFNSTYTGFNFGNVWQMTENVTYPYFIWQSENIPLWTAFDTDSPIITIYSPENITYSSQTGSLNVSANEIIDIWSYTINSGSIIYFIPNSTYTAVVGSNNLTVYANDSEGNIGSETVYFTYTPPIPPPPPPMFVVCPLVVNIAFSI</sequence>
<dbReference type="AlphaFoldDB" id="X1AG16"/>
<dbReference type="EMBL" id="BART01017702">
    <property type="protein sequence ID" value="GAG80879.1"/>
    <property type="molecule type" value="Genomic_DNA"/>
</dbReference>
<accession>X1AG16</accession>
<organism evidence="1">
    <name type="scientific">marine sediment metagenome</name>
    <dbReference type="NCBI Taxonomy" id="412755"/>
    <lineage>
        <taxon>unclassified sequences</taxon>
        <taxon>metagenomes</taxon>
        <taxon>ecological metagenomes</taxon>
    </lineage>
</organism>
<feature type="non-terminal residue" evidence="1">
    <location>
        <position position="1"/>
    </location>
</feature>
<evidence type="ECO:0000313" key="1">
    <source>
        <dbReference type="EMBL" id="GAG80879.1"/>
    </source>
</evidence>
<evidence type="ECO:0008006" key="2">
    <source>
        <dbReference type="Google" id="ProtNLM"/>
    </source>
</evidence>
<gene>
    <name evidence="1" type="ORF">S01H4_33602</name>
</gene>
<protein>
    <recommendedName>
        <fullName evidence="2">GLUG domain-containing protein</fullName>
    </recommendedName>
</protein>
<reference evidence="1" key="1">
    <citation type="journal article" date="2014" name="Front. Microbiol.">
        <title>High frequency of phylogenetically diverse reductive dehalogenase-homologous genes in deep subseafloor sedimentary metagenomes.</title>
        <authorList>
            <person name="Kawai M."/>
            <person name="Futagami T."/>
            <person name="Toyoda A."/>
            <person name="Takaki Y."/>
            <person name="Nishi S."/>
            <person name="Hori S."/>
            <person name="Arai W."/>
            <person name="Tsubouchi T."/>
            <person name="Morono Y."/>
            <person name="Uchiyama I."/>
            <person name="Ito T."/>
            <person name="Fujiyama A."/>
            <person name="Inagaki F."/>
            <person name="Takami H."/>
        </authorList>
    </citation>
    <scope>NUCLEOTIDE SEQUENCE</scope>
    <source>
        <strain evidence="1">Expedition CK06-06</strain>
    </source>
</reference>
<proteinExistence type="predicted"/>
<comment type="caution">
    <text evidence="1">The sequence shown here is derived from an EMBL/GenBank/DDBJ whole genome shotgun (WGS) entry which is preliminary data.</text>
</comment>